<evidence type="ECO:0000313" key="3">
    <source>
        <dbReference type="Proteomes" id="UP000428333"/>
    </source>
</evidence>
<evidence type="ECO:0000313" key="2">
    <source>
        <dbReference type="EMBL" id="KAE9454302.1"/>
    </source>
</evidence>
<dbReference type="Proteomes" id="UP000428333">
    <property type="component" value="Linkage Group LG08"/>
</dbReference>
<keyword evidence="1" id="KW-0040">ANK repeat</keyword>
<name>A0A6A4LA03_9ERIC</name>
<feature type="non-terminal residue" evidence="2">
    <location>
        <position position="1"/>
    </location>
</feature>
<dbReference type="PROSITE" id="PS50297">
    <property type="entry name" value="ANK_REP_REGION"/>
    <property type="match status" value="1"/>
</dbReference>
<dbReference type="Pfam" id="PF12796">
    <property type="entry name" value="Ank_2"/>
    <property type="match status" value="1"/>
</dbReference>
<evidence type="ECO:0000256" key="1">
    <source>
        <dbReference type="PROSITE-ProRule" id="PRU00023"/>
    </source>
</evidence>
<dbReference type="InterPro" id="IPR002110">
    <property type="entry name" value="Ankyrin_rpt"/>
</dbReference>
<organism evidence="2 3">
    <name type="scientific">Rhododendron williamsianum</name>
    <dbReference type="NCBI Taxonomy" id="262921"/>
    <lineage>
        <taxon>Eukaryota</taxon>
        <taxon>Viridiplantae</taxon>
        <taxon>Streptophyta</taxon>
        <taxon>Embryophyta</taxon>
        <taxon>Tracheophyta</taxon>
        <taxon>Spermatophyta</taxon>
        <taxon>Magnoliopsida</taxon>
        <taxon>eudicotyledons</taxon>
        <taxon>Gunneridae</taxon>
        <taxon>Pentapetalae</taxon>
        <taxon>asterids</taxon>
        <taxon>Ericales</taxon>
        <taxon>Ericaceae</taxon>
        <taxon>Ericoideae</taxon>
        <taxon>Rhodoreae</taxon>
        <taxon>Rhododendron</taxon>
    </lineage>
</organism>
<dbReference type="OrthoDB" id="1751334at2759"/>
<dbReference type="EMBL" id="QEFC01002129">
    <property type="protein sequence ID" value="KAE9454302.1"/>
    <property type="molecule type" value="Genomic_DNA"/>
</dbReference>
<gene>
    <name evidence="2" type="ORF">C3L33_13804</name>
</gene>
<protein>
    <submittedName>
        <fullName evidence="2">Uncharacterized protein</fullName>
    </submittedName>
</protein>
<dbReference type="Gene3D" id="1.25.40.20">
    <property type="entry name" value="Ankyrin repeat-containing domain"/>
    <property type="match status" value="1"/>
</dbReference>
<dbReference type="SUPFAM" id="SSF48403">
    <property type="entry name" value="Ankyrin repeat"/>
    <property type="match status" value="1"/>
</dbReference>
<dbReference type="AlphaFoldDB" id="A0A6A4LA03"/>
<keyword evidence="3" id="KW-1185">Reference proteome</keyword>
<accession>A0A6A4LA03</accession>
<feature type="repeat" description="ANK" evidence="1">
    <location>
        <begin position="250"/>
        <end position="282"/>
    </location>
</feature>
<dbReference type="InterPro" id="IPR036770">
    <property type="entry name" value="Ankyrin_rpt-contain_sf"/>
</dbReference>
<dbReference type="SMART" id="SM00248">
    <property type="entry name" value="ANK"/>
    <property type="match status" value="2"/>
</dbReference>
<proteinExistence type="predicted"/>
<comment type="caution">
    <text evidence="2">The sequence shown here is derived from an EMBL/GenBank/DDBJ whole genome shotgun (WGS) entry which is preliminary data.</text>
</comment>
<dbReference type="PROSITE" id="PS50088">
    <property type="entry name" value="ANK_REPEAT"/>
    <property type="match status" value="1"/>
</dbReference>
<sequence length="407" mass="45562">MASVPLIQFSHVEQHRPERVLRQFGGRQTIAPPPPSKSLGEFHAMDLRNGAKDWSKPKRLWNDRANNIVNITDPDILVYLADDPYLDWYERITLRFGSKMGVATNTAMQLFERLSMSYLSVEAIQAMAQKGIECLKFQEKLFRKIAHEHKIRDPQVEEEFDEDYDHVDPHLQAEERVHQQNQPLPQHQPQGPPEDTHAEYQYEEPVATSSSGGPVHPSELSTPFNSAILNMDGVSMSPLLNYSPAAGAGVGCSPLHRAASTGNSELCELLNEEGAEVDATDRAGQTPLMNAVICENKESRKSFLSSCIVIPCGEIQFPPYHWRYGPSCLLLISLLICIDMYALGYRKREVNLKVLKVPEIEQKASKKGGGIIAPLLFFDALQFTPKNALKTEEAVFLCGLTPPSLIW</sequence>
<reference evidence="2 3" key="1">
    <citation type="journal article" date="2019" name="Genome Biol. Evol.">
        <title>The Rhododendron genome and chromosomal organization provide insight into shared whole-genome duplications across the heath family (Ericaceae).</title>
        <authorList>
            <person name="Soza V.L."/>
            <person name="Lindsley D."/>
            <person name="Waalkes A."/>
            <person name="Ramage E."/>
            <person name="Patwardhan R.P."/>
            <person name="Burton J.N."/>
            <person name="Adey A."/>
            <person name="Kumar A."/>
            <person name="Qiu R."/>
            <person name="Shendure J."/>
            <person name="Hall B."/>
        </authorList>
    </citation>
    <scope>NUCLEOTIDE SEQUENCE [LARGE SCALE GENOMIC DNA]</scope>
    <source>
        <strain evidence="2">RSF 1966-606</strain>
    </source>
</reference>